<dbReference type="PANTHER" id="PTHR30514">
    <property type="entry name" value="GLUCOKINASE"/>
    <property type="match status" value="1"/>
</dbReference>
<dbReference type="Gene3D" id="3.40.50.10490">
    <property type="entry name" value="Glucose-6-phosphate isomerase like protein, domain 1"/>
    <property type="match status" value="1"/>
</dbReference>
<dbReference type="InterPro" id="IPR001347">
    <property type="entry name" value="SIS_dom"/>
</dbReference>
<name>A0A1Y4SP34_9FIRM</name>
<keyword evidence="2" id="KW-0238">DNA-binding</keyword>
<accession>A0A1Y4SP34</accession>
<evidence type="ECO:0000313" key="7">
    <source>
        <dbReference type="Proteomes" id="UP000195305"/>
    </source>
</evidence>
<organism evidence="6 7">
    <name type="scientific">Massilimicrobiota timonensis</name>
    <dbReference type="NCBI Taxonomy" id="1776392"/>
    <lineage>
        <taxon>Bacteria</taxon>
        <taxon>Bacillati</taxon>
        <taxon>Bacillota</taxon>
        <taxon>Erysipelotrichia</taxon>
        <taxon>Erysipelotrichales</taxon>
        <taxon>Erysipelotrichaceae</taxon>
        <taxon>Massilimicrobiota</taxon>
    </lineage>
</organism>
<dbReference type="InterPro" id="IPR046348">
    <property type="entry name" value="SIS_dom_sf"/>
</dbReference>
<evidence type="ECO:0000256" key="2">
    <source>
        <dbReference type="ARBA" id="ARBA00023125"/>
    </source>
</evidence>
<sequence length="279" mass="31060">MNCLVQIREAQKSYTTTEKIIAEYILEHAHDILNDSAQELGKKTQTSAAAVIRFSKKLGYKGFSDLKISLAGSQQNEEENIDAVLEETDDLSTLIHKCCQLNISTVQKTYQMINEKNLQKAIEYIINAQTVYLFGVGSSAIVAYDFSQKLIRIGKKAIYNSDIHVQMTFAESMSPNDVAVFISYSGMTTGLTGMAKKLKSDGIPCISITQNSKNIVAKNSTVNLFVPLEEKEIRIGAISSRSASLVMTDLLYYGVYKNDLQDNKDKLLETKDLVSRLLK</sequence>
<evidence type="ECO:0000256" key="3">
    <source>
        <dbReference type="ARBA" id="ARBA00023163"/>
    </source>
</evidence>
<dbReference type="SUPFAM" id="SSF53697">
    <property type="entry name" value="SIS domain"/>
    <property type="match status" value="1"/>
</dbReference>
<dbReference type="GO" id="GO:0003677">
    <property type="term" value="F:DNA binding"/>
    <property type="evidence" value="ECO:0007669"/>
    <property type="project" value="UniProtKB-KW"/>
</dbReference>
<dbReference type="InterPro" id="IPR035472">
    <property type="entry name" value="RpiR-like_SIS"/>
</dbReference>
<comment type="caution">
    <text evidence="6">The sequence shown here is derived from an EMBL/GenBank/DDBJ whole genome shotgun (WGS) entry which is preliminary data.</text>
</comment>
<dbReference type="Gene3D" id="1.10.10.10">
    <property type="entry name" value="Winged helix-like DNA-binding domain superfamily/Winged helix DNA-binding domain"/>
    <property type="match status" value="1"/>
</dbReference>
<keyword evidence="1" id="KW-0805">Transcription regulation</keyword>
<feature type="domain" description="HTH rpiR-type" evidence="4">
    <location>
        <begin position="1"/>
        <end position="77"/>
    </location>
</feature>
<dbReference type="CDD" id="cd05013">
    <property type="entry name" value="SIS_RpiR"/>
    <property type="match status" value="1"/>
</dbReference>
<dbReference type="SUPFAM" id="SSF46689">
    <property type="entry name" value="Homeodomain-like"/>
    <property type="match status" value="1"/>
</dbReference>
<dbReference type="GO" id="GO:0003700">
    <property type="term" value="F:DNA-binding transcription factor activity"/>
    <property type="evidence" value="ECO:0007669"/>
    <property type="project" value="InterPro"/>
</dbReference>
<dbReference type="PROSITE" id="PS51464">
    <property type="entry name" value="SIS"/>
    <property type="match status" value="1"/>
</dbReference>
<protein>
    <submittedName>
        <fullName evidence="6">MurR/RpiR family transcriptional regulator</fullName>
    </submittedName>
</protein>
<dbReference type="InterPro" id="IPR009057">
    <property type="entry name" value="Homeodomain-like_sf"/>
</dbReference>
<dbReference type="PANTHER" id="PTHR30514:SF1">
    <property type="entry name" value="HTH-TYPE TRANSCRIPTIONAL REGULATOR HEXR-RELATED"/>
    <property type="match status" value="1"/>
</dbReference>
<dbReference type="Pfam" id="PF01380">
    <property type="entry name" value="SIS"/>
    <property type="match status" value="1"/>
</dbReference>
<feature type="domain" description="SIS" evidence="5">
    <location>
        <begin position="121"/>
        <end position="261"/>
    </location>
</feature>
<keyword evidence="3" id="KW-0804">Transcription</keyword>
<dbReference type="Proteomes" id="UP000195305">
    <property type="component" value="Unassembled WGS sequence"/>
</dbReference>
<dbReference type="EMBL" id="NFLJ01000052">
    <property type="protein sequence ID" value="OUQ31637.1"/>
    <property type="molecule type" value="Genomic_DNA"/>
</dbReference>
<evidence type="ECO:0000259" key="4">
    <source>
        <dbReference type="PROSITE" id="PS51071"/>
    </source>
</evidence>
<evidence type="ECO:0000259" key="5">
    <source>
        <dbReference type="PROSITE" id="PS51464"/>
    </source>
</evidence>
<proteinExistence type="predicted"/>
<keyword evidence="7" id="KW-1185">Reference proteome</keyword>
<dbReference type="GO" id="GO:0097367">
    <property type="term" value="F:carbohydrate derivative binding"/>
    <property type="evidence" value="ECO:0007669"/>
    <property type="project" value="InterPro"/>
</dbReference>
<evidence type="ECO:0000313" key="6">
    <source>
        <dbReference type="EMBL" id="OUQ31637.1"/>
    </source>
</evidence>
<dbReference type="InterPro" id="IPR036388">
    <property type="entry name" value="WH-like_DNA-bd_sf"/>
</dbReference>
<dbReference type="PROSITE" id="PS51071">
    <property type="entry name" value="HTH_RPIR"/>
    <property type="match status" value="1"/>
</dbReference>
<dbReference type="InterPro" id="IPR047640">
    <property type="entry name" value="RpiR-like"/>
</dbReference>
<dbReference type="OrthoDB" id="3684496at2"/>
<dbReference type="AlphaFoldDB" id="A0A1Y4SP34"/>
<gene>
    <name evidence="6" type="ORF">B5E75_13115</name>
</gene>
<evidence type="ECO:0000256" key="1">
    <source>
        <dbReference type="ARBA" id="ARBA00023015"/>
    </source>
</evidence>
<dbReference type="RefSeq" id="WP_087360075.1">
    <property type="nucleotide sequence ID" value="NZ_NFLJ01000052.1"/>
</dbReference>
<dbReference type="GO" id="GO:1901135">
    <property type="term" value="P:carbohydrate derivative metabolic process"/>
    <property type="evidence" value="ECO:0007669"/>
    <property type="project" value="InterPro"/>
</dbReference>
<dbReference type="InterPro" id="IPR000281">
    <property type="entry name" value="HTH_RpiR"/>
</dbReference>
<dbReference type="Pfam" id="PF01418">
    <property type="entry name" value="HTH_6"/>
    <property type="match status" value="1"/>
</dbReference>
<reference evidence="6 7" key="1">
    <citation type="journal article" date="2018" name="BMC Genomics">
        <title>Whole genome sequencing and function prediction of 133 gut anaerobes isolated from chicken caecum in pure cultures.</title>
        <authorList>
            <person name="Medvecky M."/>
            <person name="Cejkova D."/>
            <person name="Polansky O."/>
            <person name="Karasova D."/>
            <person name="Kubasova T."/>
            <person name="Cizek A."/>
            <person name="Rychlik I."/>
        </authorList>
    </citation>
    <scope>NUCLEOTIDE SEQUENCE [LARGE SCALE GENOMIC DNA]</scope>
    <source>
        <strain evidence="6 7">An13</strain>
    </source>
</reference>